<feature type="region of interest" description="Disordered" evidence="1">
    <location>
        <begin position="18"/>
        <end position="263"/>
    </location>
</feature>
<dbReference type="eggNOG" id="KOG1902">
    <property type="taxonomic scope" value="Eukaryota"/>
</dbReference>
<evidence type="ECO:0000313" key="3">
    <source>
        <dbReference type="EnsemblMetazoa" id="tetur13g01300.1"/>
    </source>
</evidence>
<keyword evidence="4" id="KW-1185">Reference proteome</keyword>
<feature type="compositionally biased region" description="Polar residues" evidence="1">
    <location>
        <begin position="533"/>
        <end position="542"/>
    </location>
</feature>
<feature type="domain" description="YTH" evidence="2">
    <location>
        <begin position="277"/>
        <end position="414"/>
    </location>
</feature>
<reference evidence="3" key="2">
    <citation type="submission" date="2015-06" db="UniProtKB">
        <authorList>
            <consortium name="EnsemblMetazoa"/>
        </authorList>
    </citation>
    <scope>IDENTIFICATION</scope>
</reference>
<feature type="compositionally biased region" description="Low complexity" evidence="1">
    <location>
        <begin position="45"/>
        <end position="60"/>
    </location>
</feature>
<sequence>MYYPGFDEEKNVLEELLGTPEDDDLASELNSGERKTGIQCNSDITTVSVTTPPPTSSSSRKSNEETTESRNKSVESKNSKDEHHKSGHNDKESPRSDHSHKSEEDKRSKDTKNNSKVSNSNVHESSKKDSSQEKESTRKSDKNIPDEKKSKNGQSPKCDTEASKNVTDSDKKSESERSAEESADEESCSCAEHSSVQSSSPSHSTKSSRASKSPTRKSPNHDVRQCFLEYKRDRSRDRPAKGTKRHRPKRQKSPTSSKRVTNPRDYNSLLKYFFRDAVYFVMKSNNHENVVLSKAKGVWSTPPQNEHKLNRAFKEFRNVILIFSIKESGRFQGFARLASESRHNAQPVQWVLPPGLSLKALGGIFSLDWICRKELTFSKTLHLFNPLNENKPVKIARDGQEIEPSVGEELCRLFPPDETSDLITFLKRMKKQTLAKPKTSHSRSSDHRTNWSEQPRRLSRSHPPVDNYNNHSNSNKRKRSGRSPSEQPFPPARRVKRDYRDQRSDNLRERRLSTRDNFRNDNSNDYSRPPVYSSKNYQQYDRNVNDFPRRAPRPVTRERRYNNFKYPDRRY</sequence>
<organism evidence="3 4">
    <name type="scientific">Tetranychus urticae</name>
    <name type="common">Two-spotted spider mite</name>
    <dbReference type="NCBI Taxonomy" id="32264"/>
    <lineage>
        <taxon>Eukaryota</taxon>
        <taxon>Metazoa</taxon>
        <taxon>Ecdysozoa</taxon>
        <taxon>Arthropoda</taxon>
        <taxon>Chelicerata</taxon>
        <taxon>Arachnida</taxon>
        <taxon>Acari</taxon>
        <taxon>Acariformes</taxon>
        <taxon>Trombidiformes</taxon>
        <taxon>Prostigmata</taxon>
        <taxon>Eleutherengona</taxon>
        <taxon>Raphignathae</taxon>
        <taxon>Tetranychoidea</taxon>
        <taxon>Tetranychidae</taxon>
        <taxon>Tetranychus</taxon>
    </lineage>
</organism>
<dbReference type="CDD" id="cd21134">
    <property type="entry name" value="YTH"/>
    <property type="match status" value="1"/>
</dbReference>
<evidence type="ECO:0000313" key="4">
    <source>
        <dbReference type="Proteomes" id="UP000015104"/>
    </source>
</evidence>
<evidence type="ECO:0000259" key="2">
    <source>
        <dbReference type="PROSITE" id="PS50882"/>
    </source>
</evidence>
<feature type="compositionally biased region" description="Basic residues" evidence="1">
    <location>
        <begin position="241"/>
        <end position="252"/>
    </location>
</feature>
<dbReference type="Pfam" id="PF04146">
    <property type="entry name" value="YTH"/>
    <property type="match status" value="1"/>
</dbReference>
<feature type="compositionally biased region" description="Basic and acidic residues" evidence="1">
    <location>
        <begin position="158"/>
        <end position="180"/>
    </location>
</feature>
<feature type="compositionally biased region" description="Low complexity" evidence="1">
    <location>
        <begin position="114"/>
        <end position="123"/>
    </location>
</feature>
<dbReference type="EMBL" id="CAEY01000169">
    <property type="status" value="NOT_ANNOTATED_CDS"/>
    <property type="molecule type" value="Genomic_DNA"/>
</dbReference>
<dbReference type="EnsemblMetazoa" id="tetur13g01300.1">
    <property type="protein sequence ID" value="tetur13g01300.1"/>
    <property type="gene ID" value="tetur13g01300"/>
</dbReference>
<dbReference type="GO" id="GO:1990247">
    <property type="term" value="F:N6-methyladenosine-containing RNA reader activity"/>
    <property type="evidence" value="ECO:0007669"/>
    <property type="project" value="TreeGrafter"/>
</dbReference>
<feature type="compositionally biased region" description="Basic and acidic residues" evidence="1">
    <location>
        <begin position="443"/>
        <end position="456"/>
    </location>
</feature>
<dbReference type="InterPro" id="IPR007275">
    <property type="entry name" value="YTH_domain"/>
</dbReference>
<feature type="compositionally biased region" description="Basic and acidic residues" evidence="1">
    <location>
        <begin position="124"/>
        <end position="150"/>
    </location>
</feature>
<feature type="compositionally biased region" description="Basic and acidic residues" evidence="1">
    <location>
        <begin position="61"/>
        <end position="113"/>
    </location>
</feature>
<feature type="compositionally biased region" description="Basic and acidic residues" evidence="1">
    <location>
        <begin position="543"/>
        <end position="571"/>
    </location>
</feature>
<dbReference type="GO" id="GO:0005654">
    <property type="term" value="C:nucleoplasm"/>
    <property type="evidence" value="ECO:0007669"/>
    <property type="project" value="TreeGrafter"/>
</dbReference>
<feature type="compositionally biased region" description="Low complexity" evidence="1">
    <location>
        <begin position="188"/>
        <end position="217"/>
    </location>
</feature>
<feature type="compositionally biased region" description="Basic and acidic residues" evidence="1">
    <location>
        <begin position="219"/>
        <end position="240"/>
    </location>
</feature>
<accession>T1KJU9</accession>
<proteinExistence type="predicted"/>
<evidence type="ECO:0000256" key="1">
    <source>
        <dbReference type="SAM" id="MobiDB-lite"/>
    </source>
</evidence>
<name>T1KJU9_TETUR</name>
<dbReference type="InterPro" id="IPR045168">
    <property type="entry name" value="YTH_prot"/>
</dbReference>
<dbReference type="GO" id="GO:0003729">
    <property type="term" value="F:mRNA binding"/>
    <property type="evidence" value="ECO:0007669"/>
    <property type="project" value="TreeGrafter"/>
</dbReference>
<feature type="compositionally biased region" description="Basic residues" evidence="1">
    <location>
        <begin position="430"/>
        <end position="441"/>
    </location>
</feature>
<dbReference type="AlphaFoldDB" id="T1KJU9"/>
<feature type="compositionally biased region" description="Basic and acidic residues" evidence="1">
    <location>
        <begin position="498"/>
        <end position="519"/>
    </location>
</feature>
<dbReference type="GO" id="GO:0000398">
    <property type="term" value="P:mRNA splicing, via spliceosome"/>
    <property type="evidence" value="ECO:0007669"/>
    <property type="project" value="TreeGrafter"/>
</dbReference>
<reference evidence="4" key="1">
    <citation type="submission" date="2011-08" db="EMBL/GenBank/DDBJ databases">
        <authorList>
            <person name="Rombauts S."/>
        </authorList>
    </citation>
    <scope>NUCLEOTIDE SEQUENCE</scope>
    <source>
        <strain evidence="4">London</strain>
    </source>
</reference>
<dbReference type="Proteomes" id="UP000015104">
    <property type="component" value="Unassembled WGS sequence"/>
</dbReference>
<dbReference type="Gene3D" id="3.10.590.10">
    <property type="entry name" value="ph1033 like domains"/>
    <property type="match status" value="1"/>
</dbReference>
<dbReference type="PANTHER" id="PTHR12357:SF3">
    <property type="entry name" value="YTH DOMAIN-CONTAINING PROTEIN 1"/>
    <property type="match status" value="1"/>
</dbReference>
<dbReference type="HOGENOM" id="CLU_960843_0_0_1"/>
<feature type="region of interest" description="Disordered" evidence="1">
    <location>
        <begin position="430"/>
        <end position="571"/>
    </location>
</feature>
<protein>
    <recommendedName>
        <fullName evidence="2">YTH domain-containing protein</fullName>
    </recommendedName>
</protein>
<dbReference type="GO" id="GO:0000381">
    <property type="term" value="P:regulation of alternative mRNA splicing, via spliceosome"/>
    <property type="evidence" value="ECO:0007669"/>
    <property type="project" value="TreeGrafter"/>
</dbReference>
<dbReference type="STRING" id="32264.T1KJU9"/>
<dbReference type="PROSITE" id="PS50882">
    <property type="entry name" value="YTH"/>
    <property type="match status" value="1"/>
</dbReference>
<dbReference type="PANTHER" id="PTHR12357">
    <property type="entry name" value="YTH YT521-B HOMOLOGY DOMAIN-CONTAINING"/>
    <property type="match status" value="1"/>
</dbReference>